<dbReference type="EMBL" id="LR215050">
    <property type="protein sequence ID" value="VEU83051.1"/>
    <property type="molecule type" value="Genomic_DNA"/>
</dbReference>
<dbReference type="Pfam" id="PF02272">
    <property type="entry name" value="DHHA1"/>
    <property type="match status" value="1"/>
</dbReference>
<keyword evidence="3" id="KW-0378">Hydrolase</keyword>
<dbReference type="InterPro" id="IPR038763">
    <property type="entry name" value="DHH_sf"/>
</dbReference>
<evidence type="ECO:0000313" key="4">
    <source>
        <dbReference type="Proteomes" id="UP000290909"/>
    </source>
</evidence>
<dbReference type="EC" id="3.1.-.-" evidence="3"/>
<evidence type="ECO:0000259" key="1">
    <source>
        <dbReference type="Pfam" id="PF01368"/>
    </source>
</evidence>
<feature type="domain" description="DDH" evidence="1">
    <location>
        <begin position="16"/>
        <end position="158"/>
    </location>
</feature>
<dbReference type="STRING" id="1408416.GCA_000702765_01172"/>
<dbReference type="InterPro" id="IPR001667">
    <property type="entry name" value="DDH_dom"/>
</dbReference>
<dbReference type="AlphaFoldDB" id="A0A449BKQ3"/>
<gene>
    <name evidence="3" type="primary">nrnA_2</name>
    <name evidence="3" type="ORF">NCTC10172_01100</name>
</gene>
<proteinExistence type="predicted"/>
<evidence type="ECO:0000313" key="3">
    <source>
        <dbReference type="EMBL" id="VEU83051.1"/>
    </source>
</evidence>
<name>A0A449BKQ3_9MOLU</name>
<dbReference type="Gene3D" id="3.90.1640.10">
    <property type="entry name" value="inorganic pyrophosphatase (n-terminal core)"/>
    <property type="match status" value="1"/>
</dbReference>
<dbReference type="Proteomes" id="UP000290909">
    <property type="component" value="Chromosome"/>
</dbReference>
<dbReference type="Gene3D" id="3.10.310.30">
    <property type="match status" value="1"/>
</dbReference>
<dbReference type="InterPro" id="IPR003156">
    <property type="entry name" value="DHHA1_dom"/>
</dbReference>
<dbReference type="PANTHER" id="PTHR47618">
    <property type="entry name" value="BIFUNCTIONAL OLIGORIBONUCLEASE AND PAP PHOSPHATASE NRNA"/>
    <property type="match status" value="1"/>
</dbReference>
<dbReference type="InterPro" id="IPR051319">
    <property type="entry name" value="Oligoribo/pAp-PDE_c-di-AMP_PDE"/>
</dbReference>
<sequence>MNVLKEIYKKIKKHNKIIIYGHKRPDGDCYGAQFGLKNMIQNAFPNKEVYVTGETSEYVSFVGTPDIIVPNDLSEDFYKDALSIVVDTATAERVSNQNYKLGLEVIKIDHHIPIDQYGDLRWVDTNFPSCAQMMAYFSTKIKKFKITKPGAVAMYTGILTDTGRFKYRGVTELTHNMAGLLLTKGADVEEIDKHLSSESLEVIKFKGYVYGNFITTDKGFVYLKITEDIRNQYNLSYEEASSVVNMLGGIEGFPVWAIFIEDKGEIRVRLRSNGPDIDKVANQFRGGGHAKASGATLYSWDELDSFINAVHEVL</sequence>
<protein>
    <submittedName>
        <fullName evidence="3">Bifunctional oligoribonuclease and PAP phosphatase nrnA</fullName>
        <ecNumber evidence="3">3.1.-.-</ecNumber>
    </submittedName>
</protein>
<dbReference type="RefSeq" id="WP_035369838.1">
    <property type="nucleotide sequence ID" value="NZ_LR215050.1"/>
</dbReference>
<evidence type="ECO:0000259" key="2">
    <source>
        <dbReference type="Pfam" id="PF02272"/>
    </source>
</evidence>
<dbReference type="GO" id="GO:0016787">
    <property type="term" value="F:hydrolase activity"/>
    <property type="evidence" value="ECO:0007669"/>
    <property type="project" value="UniProtKB-KW"/>
</dbReference>
<accession>A0A449BKQ3</accession>
<organism evidence="3 4">
    <name type="scientific">Acholeplasma hippikon</name>
    <dbReference type="NCBI Taxonomy" id="264636"/>
    <lineage>
        <taxon>Bacteria</taxon>
        <taxon>Bacillati</taxon>
        <taxon>Mycoplasmatota</taxon>
        <taxon>Mollicutes</taxon>
        <taxon>Acholeplasmatales</taxon>
        <taxon>Acholeplasmataceae</taxon>
        <taxon>Acholeplasma</taxon>
    </lineage>
</organism>
<feature type="domain" description="DHHA1" evidence="2">
    <location>
        <begin position="220"/>
        <end position="313"/>
    </location>
</feature>
<keyword evidence="4" id="KW-1185">Reference proteome</keyword>
<dbReference type="KEGG" id="ahk:NCTC10172_01100"/>
<reference evidence="3 4" key="1">
    <citation type="submission" date="2019-01" db="EMBL/GenBank/DDBJ databases">
        <authorList>
            <consortium name="Pathogen Informatics"/>
        </authorList>
    </citation>
    <scope>NUCLEOTIDE SEQUENCE [LARGE SCALE GENOMIC DNA]</scope>
    <source>
        <strain evidence="3 4">NCTC10172</strain>
    </source>
</reference>
<dbReference type="PANTHER" id="PTHR47618:SF1">
    <property type="entry name" value="BIFUNCTIONAL OLIGORIBONUCLEASE AND PAP PHOSPHATASE NRNA"/>
    <property type="match status" value="1"/>
</dbReference>
<dbReference type="Pfam" id="PF01368">
    <property type="entry name" value="DHH"/>
    <property type="match status" value="1"/>
</dbReference>
<dbReference type="SUPFAM" id="SSF64182">
    <property type="entry name" value="DHH phosphoesterases"/>
    <property type="match status" value="1"/>
</dbReference>
<dbReference type="GO" id="GO:0003676">
    <property type="term" value="F:nucleic acid binding"/>
    <property type="evidence" value="ECO:0007669"/>
    <property type="project" value="InterPro"/>
</dbReference>